<feature type="transmembrane region" description="Helical" evidence="1">
    <location>
        <begin position="27"/>
        <end position="48"/>
    </location>
</feature>
<keyword evidence="3" id="KW-1185">Reference proteome</keyword>
<proteinExistence type="predicted"/>
<keyword evidence="1" id="KW-0472">Membrane</keyword>
<keyword evidence="1" id="KW-0812">Transmembrane</keyword>
<dbReference type="Proteomes" id="UP000316747">
    <property type="component" value="Unassembled WGS sequence"/>
</dbReference>
<accession>A0A543I327</accession>
<gene>
    <name evidence="2" type="ORF">FBY41_1349</name>
</gene>
<dbReference type="AlphaFoldDB" id="A0A543I327"/>
<comment type="caution">
    <text evidence="2">The sequence shown here is derived from an EMBL/GenBank/DDBJ whole genome shotgun (WGS) entry which is preliminary data.</text>
</comment>
<protein>
    <submittedName>
        <fullName evidence="2">Uncharacterized protein</fullName>
    </submittedName>
</protein>
<evidence type="ECO:0000313" key="2">
    <source>
        <dbReference type="EMBL" id="TQM64967.1"/>
    </source>
</evidence>
<sequence length="82" mass="9425">MMPAHWQEIDGKRQNCHWWRDLDERRLSAMDIIIAFAALIALVVALAPHHRRTVGLPRAPLGADLDVDHDLDRVLHDLSTDR</sequence>
<name>A0A543I327_9MICO</name>
<reference evidence="2 3" key="1">
    <citation type="submission" date="2019-06" db="EMBL/GenBank/DDBJ databases">
        <title>Genome sequencing of plant associated microbes to promote plant fitness in Sorghum bicolor and Oryza sativa.</title>
        <authorList>
            <person name="Coleman-Derr D."/>
        </authorList>
    </citation>
    <scope>NUCLEOTIDE SEQUENCE [LARGE SCALE GENOMIC DNA]</scope>
    <source>
        <strain evidence="2 3">KV-663</strain>
    </source>
</reference>
<dbReference type="EMBL" id="VFPM01000001">
    <property type="protein sequence ID" value="TQM64967.1"/>
    <property type="molecule type" value="Genomic_DNA"/>
</dbReference>
<evidence type="ECO:0000256" key="1">
    <source>
        <dbReference type="SAM" id="Phobius"/>
    </source>
</evidence>
<organism evidence="2 3">
    <name type="scientific">Humibacillus xanthopallidus</name>
    <dbReference type="NCBI Taxonomy" id="412689"/>
    <lineage>
        <taxon>Bacteria</taxon>
        <taxon>Bacillati</taxon>
        <taxon>Actinomycetota</taxon>
        <taxon>Actinomycetes</taxon>
        <taxon>Micrococcales</taxon>
        <taxon>Intrasporangiaceae</taxon>
        <taxon>Humibacillus</taxon>
    </lineage>
</organism>
<evidence type="ECO:0000313" key="3">
    <source>
        <dbReference type="Proteomes" id="UP000316747"/>
    </source>
</evidence>
<keyword evidence="1" id="KW-1133">Transmembrane helix</keyword>